<proteinExistence type="predicted"/>
<dbReference type="InterPro" id="IPR050708">
    <property type="entry name" value="T6SS_VgrG/RHS"/>
</dbReference>
<keyword evidence="2" id="KW-1185">Reference proteome</keyword>
<organism evidence="1 2">
    <name type="scientific">Algoriphagus aquatilis</name>
    <dbReference type="NCBI Taxonomy" id="490186"/>
    <lineage>
        <taxon>Bacteria</taxon>
        <taxon>Pseudomonadati</taxon>
        <taxon>Bacteroidota</taxon>
        <taxon>Cytophagia</taxon>
        <taxon>Cytophagales</taxon>
        <taxon>Cyclobacteriaceae</taxon>
        <taxon>Algoriphagus</taxon>
    </lineage>
</organism>
<dbReference type="PANTHER" id="PTHR32305">
    <property type="match status" value="1"/>
</dbReference>
<gene>
    <name evidence="1" type="ORF">ACFPIK_16205</name>
</gene>
<sequence length="390" mass="43320">MLNLVDIVAKDLQKKETPEAYLIYALYDQDSNRYEVGKKVLTRNAANQHEELEEKLAIKKNGYIETFVVNETSQDVWFDNFKILSQESILVQETHYDPWGLELTGIGYEYAGVKKNKYLYNGKELIEDAGLQYYDYGARMYDPVIGRWGVVDPLADYPNQIDKSPYAYGWNNPIRYIDPDGRCPNGCSEGEKTKDLYAEGAVVQNRWGASQLRDGKWHIISRAPMTENSSEGIRINGFFGGGSNSFENAQSGGGGDFWSTTASFINSYTSPKADFVGGAAENKIGNILLDRGKYGRLHPETIIRTPVVNISVPTKLLQNTGTALKWGGRAFGFVGLLGTYAQYRTGAIGGSEAALDATFGAIGFLPGYGWAVSGTYFLIAKPFYNYKTKQ</sequence>
<comment type="caution">
    <text evidence="1">The sequence shown here is derived from an EMBL/GenBank/DDBJ whole genome shotgun (WGS) entry which is preliminary data.</text>
</comment>
<dbReference type="NCBIfam" id="TIGR03696">
    <property type="entry name" value="Rhs_assc_core"/>
    <property type="match status" value="1"/>
</dbReference>
<dbReference type="Proteomes" id="UP001596163">
    <property type="component" value="Unassembled WGS sequence"/>
</dbReference>
<accession>A0ABW0C0U0</accession>
<dbReference type="InterPro" id="IPR022385">
    <property type="entry name" value="Rhs_assc_core"/>
</dbReference>
<dbReference type="Gene3D" id="2.180.10.10">
    <property type="entry name" value="RHS repeat-associated core"/>
    <property type="match status" value="1"/>
</dbReference>
<evidence type="ECO:0000313" key="2">
    <source>
        <dbReference type="Proteomes" id="UP001596163"/>
    </source>
</evidence>
<dbReference type="PANTHER" id="PTHR32305:SF15">
    <property type="entry name" value="PROTEIN RHSA-RELATED"/>
    <property type="match status" value="1"/>
</dbReference>
<protein>
    <submittedName>
        <fullName evidence="1">RHS repeat-associated core domain-containing protein</fullName>
    </submittedName>
</protein>
<evidence type="ECO:0000313" key="1">
    <source>
        <dbReference type="EMBL" id="MFC5193316.1"/>
    </source>
</evidence>
<name>A0ABW0C0U0_9BACT</name>
<dbReference type="RefSeq" id="WP_377917144.1">
    <property type="nucleotide sequence ID" value="NZ_JBHSKS010000016.1"/>
</dbReference>
<reference evidence="2" key="1">
    <citation type="journal article" date="2019" name="Int. J. Syst. Evol. Microbiol.">
        <title>The Global Catalogue of Microorganisms (GCM) 10K type strain sequencing project: providing services to taxonomists for standard genome sequencing and annotation.</title>
        <authorList>
            <consortium name="The Broad Institute Genomics Platform"/>
            <consortium name="The Broad Institute Genome Sequencing Center for Infectious Disease"/>
            <person name="Wu L."/>
            <person name="Ma J."/>
        </authorList>
    </citation>
    <scope>NUCLEOTIDE SEQUENCE [LARGE SCALE GENOMIC DNA]</scope>
    <source>
        <strain evidence="2">CGMCC 1.7030</strain>
    </source>
</reference>
<dbReference type="EMBL" id="JBHSKS010000016">
    <property type="protein sequence ID" value="MFC5193316.1"/>
    <property type="molecule type" value="Genomic_DNA"/>
</dbReference>